<dbReference type="Gene3D" id="2.60.120.10">
    <property type="entry name" value="Jelly Rolls"/>
    <property type="match status" value="2"/>
</dbReference>
<dbReference type="GO" id="GO:0005829">
    <property type="term" value="C:cytosol"/>
    <property type="evidence" value="ECO:0007669"/>
    <property type="project" value="TreeGrafter"/>
</dbReference>
<dbReference type="STRING" id="526224.Bmur_2773"/>
<dbReference type="OrthoDB" id="305859at2"/>
<organism evidence="2 3">
    <name type="scientific">Brachyspira murdochii (strain ATCC 51284 / DSM 12563 / 56-150)</name>
    <name type="common">Serpulina murdochii</name>
    <dbReference type="NCBI Taxonomy" id="526224"/>
    <lineage>
        <taxon>Bacteria</taxon>
        <taxon>Pseudomonadati</taxon>
        <taxon>Spirochaetota</taxon>
        <taxon>Spirochaetia</taxon>
        <taxon>Brachyspirales</taxon>
        <taxon>Brachyspiraceae</taxon>
        <taxon>Brachyspira</taxon>
    </lineage>
</organism>
<dbReference type="eggNOG" id="COG0664">
    <property type="taxonomic scope" value="Bacteria"/>
</dbReference>
<dbReference type="InterPro" id="IPR050397">
    <property type="entry name" value="Env_Response_Regulators"/>
</dbReference>
<dbReference type="KEGG" id="brm:Bmur_2773"/>
<dbReference type="InterPro" id="IPR018490">
    <property type="entry name" value="cNMP-bd_dom_sf"/>
</dbReference>
<gene>
    <name evidence="2" type="ordered locus">Bmur_2773</name>
</gene>
<sequence>MIDFNVVEFKKDSAVFVAGENSGDVFYIIKEGTIIDKNYVIENTNFEFTRGDIIGIVPAILSEPYYSTAIAVTDATLIEIHIKDIYNIEDSKIIESIYKHLIKFMEIWLGKYFHKLAETLNIENYRENNAFEIAEIYEKNSFKSAALYMYKKIIEMFPDRDHSEVNNKILSIERNEKIEAPLQINHNLFEYKSGSCIFSELESNTELYVIRDGKVGVYSVFDGRLITRIIFQSGNIIGYKPILGNKFLLTTCIVLEDTVLQIVNKEDFLKLASTNTKLQYHLVNIMARRIYNTVIKSYSISIKSRVGKFYNMIYSFAKTALLFDKNAEFLELPYTANDICAMVGIENADYIKSEMNKTKVILFSREGKIIIPNVQNFFNEYNMYRKRNSTSNIIE</sequence>
<dbReference type="PANTHER" id="PTHR24567:SF26">
    <property type="entry name" value="REGULATORY PROTEIN YEIL"/>
    <property type="match status" value="1"/>
</dbReference>
<reference evidence="2 3" key="1">
    <citation type="journal article" date="2010" name="Stand. Genomic Sci.">
        <title>Complete genome sequence of Brachyspira murdochii type strain (56-150).</title>
        <authorList>
            <person name="Pati A."/>
            <person name="Sikorski J."/>
            <person name="Gronow S."/>
            <person name="Munk C."/>
            <person name="Lapidus A."/>
            <person name="Copeland A."/>
            <person name="Glavina Del Tio T."/>
            <person name="Nolan M."/>
            <person name="Lucas S."/>
            <person name="Chen F."/>
            <person name="Tice H."/>
            <person name="Cheng J.F."/>
            <person name="Han C."/>
            <person name="Detter J.C."/>
            <person name="Bruce D."/>
            <person name="Tapia R."/>
            <person name="Goodwin L."/>
            <person name="Pitluck S."/>
            <person name="Liolios K."/>
            <person name="Ivanova N."/>
            <person name="Mavromatis K."/>
            <person name="Mikhailova N."/>
            <person name="Chen A."/>
            <person name="Palaniappan K."/>
            <person name="Land M."/>
            <person name="Hauser L."/>
            <person name="Chang Y.J."/>
            <person name="Jeffries C.D."/>
            <person name="Spring S."/>
            <person name="Rohde M."/>
            <person name="Goker M."/>
            <person name="Bristow J."/>
            <person name="Eisen J.A."/>
            <person name="Markowitz V."/>
            <person name="Hugenholtz P."/>
            <person name="Kyrpides N.C."/>
            <person name="Klenk H.P."/>
        </authorList>
    </citation>
    <scope>NUCLEOTIDE SEQUENCE [LARGE SCALE GENOMIC DNA]</scope>
    <source>
        <strain evidence="3">ATCC 51284 / DSM 12563 / 56-150</strain>
    </source>
</reference>
<dbReference type="PROSITE" id="PS50042">
    <property type="entry name" value="CNMP_BINDING_3"/>
    <property type="match status" value="2"/>
</dbReference>
<dbReference type="InterPro" id="IPR000595">
    <property type="entry name" value="cNMP-bd_dom"/>
</dbReference>
<accession>D5U7P4</accession>
<evidence type="ECO:0000313" key="2">
    <source>
        <dbReference type="EMBL" id="ADG72840.1"/>
    </source>
</evidence>
<dbReference type="HOGENOM" id="CLU_686383_0_0_12"/>
<dbReference type="Pfam" id="PF00027">
    <property type="entry name" value="cNMP_binding"/>
    <property type="match status" value="2"/>
</dbReference>
<proteinExistence type="predicted"/>
<protein>
    <submittedName>
        <fullName evidence="2">Putative transcriptional regulator, Crp/Fnr family</fullName>
    </submittedName>
</protein>
<name>D5U7P4_BRAM5</name>
<feature type="domain" description="Cyclic nucleotide-binding" evidence="1">
    <location>
        <begin position="21"/>
        <end position="80"/>
    </location>
</feature>
<evidence type="ECO:0000313" key="3">
    <source>
        <dbReference type="Proteomes" id="UP000001915"/>
    </source>
</evidence>
<feature type="domain" description="Cyclic nucleotide-binding" evidence="1">
    <location>
        <begin position="191"/>
        <end position="289"/>
    </location>
</feature>
<dbReference type="SUPFAM" id="SSF51206">
    <property type="entry name" value="cAMP-binding domain-like"/>
    <property type="match status" value="2"/>
</dbReference>
<dbReference type="CDD" id="cd00038">
    <property type="entry name" value="CAP_ED"/>
    <property type="match status" value="2"/>
</dbReference>
<evidence type="ECO:0000259" key="1">
    <source>
        <dbReference type="PROSITE" id="PS50042"/>
    </source>
</evidence>
<dbReference type="RefSeq" id="WP_013115176.1">
    <property type="nucleotide sequence ID" value="NC_014150.1"/>
</dbReference>
<dbReference type="EMBL" id="CP001959">
    <property type="protein sequence ID" value="ADG72840.1"/>
    <property type="molecule type" value="Genomic_DNA"/>
</dbReference>
<dbReference type="InterPro" id="IPR014710">
    <property type="entry name" value="RmlC-like_jellyroll"/>
</dbReference>
<dbReference type="AlphaFoldDB" id="D5U7P4"/>
<dbReference type="GO" id="GO:0003700">
    <property type="term" value="F:DNA-binding transcription factor activity"/>
    <property type="evidence" value="ECO:0007669"/>
    <property type="project" value="TreeGrafter"/>
</dbReference>
<dbReference type="PANTHER" id="PTHR24567">
    <property type="entry name" value="CRP FAMILY TRANSCRIPTIONAL REGULATORY PROTEIN"/>
    <property type="match status" value="1"/>
</dbReference>
<dbReference type="Proteomes" id="UP000001915">
    <property type="component" value="Chromosome"/>
</dbReference>